<accession>A8ABM3</accession>
<feature type="transmembrane region" description="Helical" evidence="5">
    <location>
        <begin position="369"/>
        <end position="390"/>
    </location>
</feature>
<evidence type="ECO:0000313" key="8">
    <source>
        <dbReference type="Proteomes" id="UP000000262"/>
    </source>
</evidence>
<organism evidence="7 8">
    <name type="scientific">Ignicoccus hospitalis (strain KIN4/I / DSM 18386 / JCM 14125)</name>
    <dbReference type="NCBI Taxonomy" id="453591"/>
    <lineage>
        <taxon>Archaea</taxon>
        <taxon>Thermoproteota</taxon>
        <taxon>Thermoprotei</taxon>
        <taxon>Desulfurococcales</taxon>
        <taxon>Desulfurococcaceae</taxon>
        <taxon>Ignicoccus</taxon>
    </lineage>
</organism>
<evidence type="ECO:0000313" key="7">
    <source>
        <dbReference type="EMBL" id="ABU82325.1"/>
    </source>
</evidence>
<dbReference type="GeneID" id="5562302"/>
<feature type="transmembrane region" description="Helical" evidence="5">
    <location>
        <begin position="161"/>
        <end position="181"/>
    </location>
</feature>
<feature type="domain" description="NADH:quinone oxidoreductase/Mrp antiporter transmembrane" evidence="6">
    <location>
        <begin position="92"/>
        <end position="378"/>
    </location>
</feature>
<keyword evidence="2 5" id="KW-0812">Transmembrane</keyword>
<dbReference type="Pfam" id="PF00361">
    <property type="entry name" value="Proton_antipo_M"/>
    <property type="match status" value="1"/>
</dbReference>
<dbReference type="STRING" id="453591.Igni_1148"/>
<feature type="transmembrane region" description="Helical" evidence="5">
    <location>
        <begin position="96"/>
        <end position="115"/>
    </location>
</feature>
<dbReference type="GO" id="GO:0016020">
    <property type="term" value="C:membrane"/>
    <property type="evidence" value="ECO:0007669"/>
    <property type="project" value="UniProtKB-SubCell"/>
</dbReference>
<keyword evidence="8" id="KW-1185">Reference proteome</keyword>
<evidence type="ECO:0000259" key="6">
    <source>
        <dbReference type="Pfam" id="PF00361"/>
    </source>
</evidence>
<protein>
    <submittedName>
        <fullName evidence="7">NADH/Ubiquinone/plastoquinone (Complex I)</fullName>
    </submittedName>
</protein>
<dbReference type="Proteomes" id="UP000000262">
    <property type="component" value="Chromosome"/>
</dbReference>
<dbReference type="HOGENOM" id="CLU_626443_0_0_2"/>
<feature type="transmembrane region" description="Helical" evidence="5">
    <location>
        <begin position="229"/>
        <end position="250"/>
    </location>
</feature>
<dbReference type="InterPro" id="IPR001750">
    <property type="entry name" value="ND/Mrp_TM"/>
</dbReference>
<evidence type="ECO:0000256" key="4">
    <source>
        <dbReference type="ARBA" id="ARBA00023136"/>
    </source>
</evidence>
<dbReference type="RefSeq" id="WP_012123289.1">
    <property type="nucleotide sequence ID" value="NC_009776.1"/>
</dbReference>
<gene>
    <name evidence="7" type="ordered locus">Igni_1148</name>
</gene>
<sequence>MASLLLDLLAILQALLLPAQLSKYLSAFLLTLSIFFASGKVGSIVGDYYTQMGMMAVAVPSIITLLFHTRPQRHFILLVTLVTVAGYLVAASRNLATLAVSLEALSLSAAAIAFYPASKDKIRVLSTYLVFSVFAAVLLFSGLAFYFAGTNTFSLVEFTQTSTAIVGLTLILASIMVKVALAPMHAWAVDVYSLSSTSAALYLSNAVKASAFVALGILAAGPLEMAMSVGYWQVLVPVMLLAVASIAVAAGGMALSSETKRLLAFSSIAHAGFATLALAAPGPTAAAILAYYALVYSLSNTIGFSAVLLLKKEGEASLSELSLLYKRPLTALAFAIGIISLLGIPPTAGFNAKLFALFNLLTSTNLPNWYALAIALAAVVFTAATGYGYAKAIAAVAKRPEGEPEANAGLELMMWFMAFVVLLLYFYPALPVPTALG</sequence>
<feature type="transmembrane region" description="Helical" evidence="5">
    <location>
        <begin position="331"/>
        <end position="349"/>
    </location>
</feature>
<feature type="transmembrane region" description="Helical" evidence="5">
    <location>
        <begin position="127"/>
        <end position="149"/>
    </location>
</feature>
<name>A8ABM3_IGNH4</name>
<dbReference type="KEGG" id="iho:Igni_1148"/>
<feature type="transmembrane region" description="Helical" evidence="5">
    <location>
        <begin position="262"/>
        <end position="282"/>
    </location>
</feature>
<comment type="subcellular location">
    <subcellularLocation>
        <location evidence="1">Membrane</location>
        <topology evidence="1">Multi-pass membrane protein</topology>
    </subcellularLocation>
</comment>
<dbReference type="eggNOG" id="arCOG01540">
    <property type="taxonomic scope" value="Archaea"/>
</dbReference>
<reference evidence="7 8" key="1">
    <citation type="journal article" date="2008" name="Genome Biol.">
        <title>A genomic analysis of the archaeal system Ignicoccus hospitalis-Nanoarchaeum equitans.</title>
        <authorList>
            <person name="Podar M."/>
            <person name="Anderson I."/>
            <person name="Makarova K.S."/>
            <person name="Elkins J.G."/>
            <person name="Ivanova N."/>
            <person name="Wall M.A."/>
            <person name="Lykidis A."/>
            <person name="Mavromatis K."/>
            <person name="Sun H."/>
            <person name="Hudson M.E."/>
            <person name="Chen W."/>
            <person name="Deciu C."/>
            <person name="Hutchison D."/>
            <person name="Eads J.R."/>
            <person name="Anderson A."/>
            <person name="Fernandes F."/>
            <person name="Szeto E."/>
            <person name="Lapidus A."/>
            <person name="Kyrpides N.C."/>
            <person name="Saier M.H.Jr."/>
            <person name="Richardson P.M."/>
            <person name="Rachel R."/>
            <person name="Huber H."/>
            <person name="Eisen J.A."/>
            <person name="Koonin E.V."/>
            <person name="Keller M."/>
            <person name="Stetter K.O."/>
        </authorList>
    </citation>
    <scope>NUCLEOTIDE SEQUENCE [LARGE SCALE GENOMIC DNA]</scope>
    <source>
        <strain evidence="8">KIN4/I / DSM 18386 / JCM 14125</strain>
    </source>
</reference>
<dbReference type="EMBL" id="CP000816">
    <property type="protein sequence ID" value="ABU82325.1"/>
    <property type="molecule type" value="Genomic_DNA"/>
</dbReference>
<evidence type="ECO:0000256" key="3">
    <source>
        <dbReference type="ARBA" id="ARBA00022989"/>
    </source>
</evidence>
<feature type="transmembrane region" description="Helical" evidence="5">
    <location>
        <begin position="410"/>
        <end position="430"/>
    </location>
</feature>
<dbReference type="PANTHER" id="PTHR22773">
    <property type="entry name" value="NADH DEHYDROGENASE"/>
    <property type="match status" value="1"/>
</dbReference>
<keyword evidence="7" id="KW-0830">Ubiquinone</keyword>
<proteinExistence type="predicted"/>
<feature type="transmembrane region" description="Helical" evidence="5">
    <location>
        <begin position="288"/>
        <end position="310"/>
    </location>
</feature>
<keyword evidence="4 5" id="KW-0472">Membrane</keyword>
<evidence type="ECO:0000256" key="2">
    <source>
        <dbReference type="ARBA" id="ARBA00022692"/>
    </source>
</evidence>
<feature type="transmembrane region" description="Helical" evidence="5">
    <location>
        <begin position="74"/>
        <end position="90"/>
    </location>
</feature>
<evidence type="ECO:0000256" key="1">
    <source>
        <dbReference type="ARBA" id="ARBA00004141"/>
    </source>
</evidence>
<feature type="transmembrane region" description="Helical" evidence="5">
    <location>
        <begin position="202"/>
        <end position="223"/>
    </location>
</feature>
<keyword evidence="3 5" id="KW-1133">Transmembrane helix</keyword>
<evidence type="ECO:0000256" key="5">
    <source>
        <dbReference type="SAM" id="Phobius"/>
    </source>
</evidence>
<dbReference type="AlphaFoldDB" id="A8ABM3"/>
<dbReference type="PhylomeDB" id="A8ABM3"/>